<dbReference type="Pfam" id="PF00620">
    <property type="entry name" value="RhoGAP"/>
    <property type="match status" value="1"/>
</dbReference>
<dbReference type="PANTHER" id="PTHR45808">
    <property type="entry name" value="RHO GTPASE-ACTIVATING PROTEIN 68F"/>
    <property type="match status" value="1"/>
</dbReference>
<dbReference type="AlphaFoldDB" id="A0A8S1LAD4"/>
<dbReference type="Pfam" id="PF13716">
    <property type="entry name" value="CRAL_TRIO_2"/>
    <property type="match status" value="1"/>
</dbReference>
<evidence type="ECO:0000313" key="3">
    <source>
        <dbReference type="Proteomes" id="UP000688137"/>
    </source>
</evidence>
<dbReference type="InterPro" id="IPR001251">
    <property type="entry name" value="CRAL-TRIO_dom"/>
</dbReference>
<dbReference type="GO" id="GO:0005096">
    <property type="term" value="F:GTPase activator activity"/>
    <property type="evidence" value="ECO:0007669"/>
    <property type="project" value="TreeGrafter"/>
</dbReference>
<reference evidence="2" key="1">
    <citation type="submission" date="2021-01" db="EMBL/GenBank/DDBJ databases">
        <authorList>
            <consortium name="Genoscope - CEA"/>
            <person name="William W."/>
        </authorList>
    </citation>
    <scope>NUCLEOTIDE SEQUENCE</scope>
</reference>
<protein>
    <recommendedName>
        <fullName evidence="1">Rho-GAP domain-containing protein</fullName>
    </recommendedName>
</protein>
<keyword evidence="3" id="KW-1185">Reference proteome</keyword>
<comment type="caution">
    <text evidence="2">The sequence shown here is derived from an EMBL/GenBank/DDBJ whole genome shotgun (WGS) entry which is preliminary data.</text>
</comment>
<organism evidence="2 3">
    <name type="scientific">Paramecium primaurelia</name>
    <dbReference type="NCBI Taxonomy" id="5886"/>
    <lineage>
        <taxon>Eukaryota</taxon>
        <taxon>Sar</taxon>
        <taxon>Alveolata</taxon>
        <taxon>Ciliophora</taxon>
        <taxon>Intramacronucleata</taxon>
        <taxon>Oligohymenophorea</taxon>
        <taxon>Peniculida</taxon>
        <taxon>Parameciidae</taxon>
        <taxon>Paramecium</taxon>
    </lineage>
</organism>
<proteinExistence type="predicted"/>
<dbReference type="CDD" id="cd00159">
    <property type="entry name" value="RhoGAP"/>
    <property type="match status" value="1"/>
</dbReference>
<dbReference type="OMA" id="MINQYIQ"/>
<evidence type="ECO:0000313" key="2">
    <source>
        <dbReference type="EMBL" id="CAD8063155.1"/>
    </source>
</evidence>
<evidence type="ECO:0000259" key="1">
    <source>
        <dbReference type="PROSITE" id="PS50238"/>
    </source>
</evidence>
<accession>A0A8S1LAD4</accession>
<feature type="domain" description="Rho-GAP" evidence="1">
    <location>
        <begin position="215"/>
        <end position="402"/>
    </location>
</feature>
<dbReference type="PROSITE" id="PS50238">
    <property type="entry name" value="RHOGAP"/>
    <property type="match status" value="1"/>
</dbReference>
<dbReference type="SMART" id="SM00324">
    <property type="entry name" value="RhoGAP"/>
    <property type="match status" value="1"/>
</dbReference>
<name>A0A8S1LAD4_PARPR</name>
<gene>
    <name evidence="2" type="ORF">PPRIM_AZ9-3.1.T0340177</name>
</gene>
<sequence length="429" mass="51486">MIIDKEKQQIRELFANDQKYVQNEKKIQNDFIVQMQVAKYDSKNKEDPLLIQAGLTQQKQSVFIIQGKLQNDNNIRSITYYMISQLQNQKNQEFFIIYLNTELKTYLHLSKFYSTFKEFPCIYFENLQKIFIVHGNVFIKSWFWFQNSVQISILKQKTIYLEKMVQLLNYQFFQKQQFEKIPFYCKDSSYQQLQQAFTGNKQQFIQLNETQIYNLELDEYELTSKRIPLILDLCITKLLQNPKNIMLEGIFRLCSAQTQDKEFENYLIQKQYQEILDYENIIVIANFIKRVLDKLKYSVVPYQYYNQITTMNKYSIEDTQQLIQQFPNLNKNLFTLIILILQSVASYSHINKMNASNLAIVFGISLCRPQVYEQENIQEQYQKIKMINQYIQFIIQNATQIFPNQKISDFLLETEIEQNEIQQQEGQQQ</sequence>
<dbReference type="PANTHER" id="PTHR45808:SF2">
    <property type="entry name" value="RHO GTPASE-ACTIVATING PROTEIN 68F"/>
    <property type="match status" value="1"/>
</dbReference>
<dbReference type="GO" id="GO:0007264">
    <property type="term" value="P:small GTPase-mediated signal transduction"/>
    <property type="evidence" value="ECO:0007669"/>
    <property type="project" value="TreeGrafter"/>
</dbReference>
<dbReference type="Proteomes" id="UP000688137">
    <property type="component" value="Unassembled WGS sequence"/>
</dbReference>
<dbReference type="GO" id="GO:0005737">
    <property type="term" value="C:cytoplasm"/>
    <property type="evidence" value="ECO:0007669"/>
    <property type="project" value="TreeGrafter"/>
</dbReference>
<dbReference type="EMBL" id="CAJJDM010000033">
    <property type="protein sequence ID" value="CAD8063155.1"/>
    <property type="molecule type" value="Genomic_DNA"/>
</dbReference>
<dbReference type="InterPro" id="IPR000198">
    <property type="entry name" value="RhoGAP_dom"/>
</dbReference>